<dbReference type="RefSeq" id="WP_260977766.1">
    <property type="nucleotide sequence ID" value="NZ_JAOANI010000029.1"/>
</dbReference>
<dbReference type="Proteomes" id="UP001147830">
    <property type="component" value="Unassembled WGS sequence"/>
</dbReference>
<organism evidence="1 2">
    <name type="scientific">Thalassolituus pacificus</name>
    <dbReference type="NCBI Taxonomy" id="2975440"/>
    <lineage>
        <taxon>Bacteria</taxon>
        <taxon>Pseudomonadati</taxon>
        <taxon>Pseudomonadota</taxon>
        <taxon>Gammaproteobacteria</taxon>
        <taxon>Oceanospirillales</taxon>
        <taxon>Oceanospirillaceae</taxon>
        <taxon>Thalassolituus</taxon>
    </lineage>
</organism>
<dbReference type="EMBL" id="JAOANI010000029">
    <property type="protein sequence ID" value="MCT7360932.1"/>
    <property type="molecule type" value="Genomic_DNA"/>
</dbReference>
<reference evidence="1" key="2">
    <citation type="submission" date="2022-08" db="EMBL/GenBank/DDBJ databases">
        <authorList>
            <person name="Dong C."/>
        </authorList>
    </citation>
    <scope>NUCLEOTIDE SEQUENCE</scope>
    <source>
        <strain evidence="1">59MF3M-4</strain>
    </source>
</reference>
<dbReference type="AlphaFoldDB" id="A0A9X3AJF4"/>
<gene>
    <name evidence="1" type="ORF">NYR02_18060</name>
</gene>
<comment type="caution">
    <text evidence="1">The sequence shown here is derived from an EMBL/GenBank/DDBJ whole genome shotgun (WGS) entry which is preliminary data.</text>
</comment>
<sequence>MLKETLVNQVLKSLSSDCPDAVVFGQVLIFSADDHVLKSISLNFKSRACDVHLCAIPVICTWHWESLGYSCSAVRGVRFENVGFDDFLTKLKVSVQSFVSSLASLSGGWKLLEQADGWRKEGRLATRSGVDYAYLAVLLKEYGLAGDFISYVESSDLPLDDDMAIRFESLREQLETSEEAAYEYVSQMELKSKERFLSLVEMRSASHNGV</sequence>
<evidence type="ECO:0000313" key="2">
    <source>
        <dbReference type="Proteomes" id="UP001147830"/>
    </source>
</evidence>
<evidence type="ECO:0000313" key="1">
    <source>
        <dbReference type="EMBL" id="MCT7360932.1"/>
    </source>
</evidence>
<proteinExistence type="predicted"/>
<reference evidence="1" key="1">
    <citation type="journal article" date="2022" name="Front. Microbiol.">
        <title>Genome-based taxonomic rearrangement of Oceanobacter-related bacteria including the description of Thalassolituus hydrocarbonoclasticus sp. nov. and Thalassolituus pacificus sp. nov. and emended description of the genus Thalassolituus.</title>
        <authorList>
            <person name="Dong C."/>
            <person name="Wei L."/>
            <person name="Wang J."/>
            <person name="Lai Q."/>
            <person name="Huang Z."/>
            <person name="Shao Z."/>
        </authorList>
    </citation>
    <scope>NUCLEOTIDE SEQUENCE</scope>
    <source>
        <strain evidence="1">59MF3M-4</strain>
    </source>
</reference>
<keyword evidence="2" id="KW-1185">Reference proteome</keyword>
<name>A0A9X3AJF4_9GAMM</name>
<accession>A0A9X3AJF4</accession>
<protein>
    <submittedName>
        <fullName evidence="1">Uncharacterized protein</fullName>
    </submittedName>
</protein>